<feature type="transmembrane region" description="Helical" evidence="7">
    <location>
        <begin position="114"/>
        <end position="134"/>
    </location>
</feature>
<feature type="transmembrane region" description="Helical" evidence="7">
    <location>
        <begin position="253"/>
        <end position="276"/>
    </location>
</feature>
<proteinExistence type="inferred from homology"/>
<keyword evidence="9" id="KW-1185">Reference proteome</keyword>
<keyword evidence="5 7" id="KW-1133">Transmembrane helix</keyword>
<organism evidence="8 9">
    <name type="scientific">Neisseria montereyensis</name>
    <dbReference type="NCBI Taxonomy" id="2973938"/>
    <lineage>
        <taxon>Bacteria</taxon>
        <taxon>Pseudomonadati</taxon>
        <taxon>Pseudomonadota</taxon>
        <taxon>Betaproteobacteria</taxon>
        <taxon>Neisseriales</taxon>
        <taxon>Neisseriaceae</taxon>
        <taxon>Neisseria</taxon>
    </lineage>
</organism>
<name>A0ABT2FB86_9NEIS</name>
<sequence length="331" mass="36603">MDWNYWLPLVFLGLLGFVMTVYVVLDGFDLGVGMLMPRAAADEQNVMVGSIGPFWDANETWLVLGAGVLFIAFPKANTIVLGNLYLPATFMLFALIVRGAAFDFRVKADDNHKPLWNIGFMLGSAAMALTQGWMLGRYVTAFGTRMTDYLFALGIMATVPAVYVLLAACWLIAKTEGSLQHKARHWANQAWWPVVGCLLLISLATPYISHSIFQRWFTWPNLLWLAPIPLLSVFCLLRAKLLLGKEEILSGRFWQPFVLVITALILCAIGLGISVFPYAVIGELTAWEAAASTPTLVVTLIGVCITVPFIIGYSIFAYWAFRGKASNLTYG</sequence>
<accession>A0ABT2FB86</accession>
<comment type="subcellular location">
    <subcellularLocation>
        <location evidence="1">Cell membrane</location>
        <topology evidence="1">Multi-pass membrane protein</topology>
    </subcellularLocation>
</comment>
<evidence type="ECO:0000256" key="3">
    <source>
        <dbReference type="ARBA" id="ARBA00022475"/>
    </source>
</evidence>
<evidence type="ECO:0000313" key="8">
    <source>
        <dbReference type="EMBL" id="MCS4533481.1"/>
    </source>
</evidence>
<comment type="caution">
    <text evidence="8">The sequence shown here is derived from an EMBL/GenBank/DDBJ whole genome shotgun (WGS) entry which is preliminary data.</text>
</comment>
<evidence type="ECO:0000256" key="1">
    <source>
        <dbReference type="ARBA" id="ARBA00004651"/>
    </source>
</evidence>
<comment type="similarity">
    <text evidence="2">Belongs to the cytochrome ubiquinol oxidase subunit 2 family.</text>
</comment>
<feature type="transmembrane region" description="Helical" evidence="7">
    <location>
        <begin position="296"/>
        <end position="321"/>
    </location>
</feature>
<keyword evidence="3" id="KW-1003">Cell membrane</keyword>
<evidence type="ECO:0000256" key="7">
    <source>
        <dbReference type="SAM" id="Phobius"/>
    </source>
</evidence>
<reference evidence="8" key="1">
    <citation type="submission" date="2022-08" db="EMBL/GenBank/DDBJ databases">
        <authorList>
            <person name="Volokhov D.V."/>
            <person name="Furtak V.A."/>
            <person name="Zagorodnyaya T.A."/>
        </authorList>
    </citation>
    <scope>NUCLEOTIDE SEQUENCE</scope>
    <source>
        <strain evidence="8">CSL10203-ORH2</strain>
    </source>
</reference>
<protein>
    <submittedName>
        <fullName evidence="8">Cytochrome d ubiquinol oxidase subunit II</fullName>
    </submittedName>
</protein>
<gene>
    <name evidence="8" type="ORF">NXS09_04110</name>
</gene>
<feature type="transmembrane region" description="Helical" evidence="7">
    <location>
        <begin position="222"/>
        <end position="241"/>
    </location>
</feature>
<feature type="transmembrane region" description="Helical" evidence="7">
    <location>
        <begin position="6"/>
        <end position="25"/>
    </location>
</feature>
<feature type="transmembrane region" description="Helical" evidence="7">
    <location>
        <begin position="149"/>
        <end position="171"/>
    </location>
</feature>
<dbReference type="Pfam" id="PF02322">
    <property type="entry name" value="Cyt_bd_oxida_II"/>
    <property type="match status" value="1"/>
</dbReference>
<keyword evidence="6 7" id="KW-0472">Membrane</keyword>
<evidence type="ECO:0000256" key="4">
    <source>
        <dbReference type="ARBA" id="ARBA00022692"/>
    </source>
</evidence>
<feature type="transmembrane region" description="Helical" evidence="7">
    <location>
        <begin position="191"/>
        <end position="210"/>
    </location>
</feature>
<keyword evidence="4 7" id="KW-0812">Transmembrane</keyword>
<dbReference type="PANTHER" id="PTHR43141">
    <property type="entry name" value="CYTOCHROME BD2 SUBUNIT II"/>
    <property type="match status" value="1"/>
</dbReference>
<dbReference type="RefSeq" id="WP_259291275.1">
    <property type="nucleotide sequence ID" value="NZ_JANUXW010000002.1"/>
</dbReference>
<dbReference type="PANTHER" id="PTHR43141:SF2">
    <property type="entry name" value="BLR3729 PROTEIN"/>
    <property type="match status" value="1"/>
</dbReference>
<feature type="transmembrane region" description="Helical" evidence="7">
    <location>
        <begin position="84"/>
        <end position="102"/>
    </location>
</feature>
<evidence type="ECO:0000256" key="5">
    <source>
        <dbReference type="ARBA" id="ARBA00022989"/>
    </source>
</evidence>
<reference evidence="8" key="2">
    <citation type="journal article" date="2023" name="Curr. Microbiol.">
        <title>Neisseria montereyensis sp. nov., Isolated from Oropharynx of California Sea Lion (Zalophus californianus): Genomic, Phylogenetic, and Phenotypic Study.</title>
        <authorList>
            <person name="Volokhov D.V."/>
            <person name="Zagorodnyaya T.A."/>
            <person name="Furtak V.A."/>
            <person name="Nattanmai G."/>
            <person name="Randall L."/>
            <person name="Jose S."/>
            <person name="Gao Y."/>
            <person name="Gulland F.M."/>
            <person name="Eisenberg T."/>
            <person name="Delmonte P."/>
            <person name="Blom J."/>
            <person name="Mitchell K.K."/>
        </authorList>
    </citation>
    <scope>NUCLEOTIDE SEQUENCE</scope>
    <source>
        <strain evidence="8">CSL10203-ORH2</strain>
    </source>
</reference>
<evidence type="ECO:0000313" key="9">
    <source>
        <dbReference type="Proteomes" id="UP001166947"/>
    </source>
</evidence>
<evidence type="ECO:0000256" key="6">
    <source>
        <dbReference type="ARBA" id="ARBA00023136"/>
    </source>
</evidence>
<dbReference type="EMBL" id="JANUXW010000002">
    <property type="protein sequence ID" value="MCS4533481.1"/>
    <property type="molecule type" value="Genomic_DNA"/>
</dbReference>
<dbReference type="InterPro" id="IPR003317">
    <property type="entry name" value="Cyt-d_oxidase_su2"/>
</dbReference>
<evidence type="ECO:0000256" key="2">
    <source>
        <dbReference type="ARBA" id="ARBA00007543"/>
    </source>
</evidence>
<dbReference type="Proteomes" id="UP001166947">
    <property type="component" value="Unassembled WGS sequence"/>
</dbReference>